<protein>
    <submittedName>
        <fullName evidence="1">Uncharacterized protein</fullName>
    </submittedName>
</protein>
<organism evidence="1 2">
    <name type="scientific">Xylaria curta</name>
    <dbReference type="NCBI Taxonomy" id="42375"/>
    <lineage>
        <taxon>Eukaryota</taxon>
        <taxon>Fungi</taxon>
        <taxon>Dikarya</taxon>
        <taxon>Ascomycota</taxon>
        <taxon>Pezizomycotina</taxon>
        <taxon>Sordariomycetes</taxon>
        <taxon>Xylariomycetidae</taxon>
        <taxon>Xylariales</taxon>
        <taxon>Xylariaceae</taxon>
        <taxon>Xylaria</taxon>
    </lineage>
</organism>
<dbReference type="Proteomes" id="UP001143856">
    <property type="component" value="Unassembled WGS sequence"/>
</dbReference>
<reference evidence="1" key="1">
    <citation type="submission" date="2022-10" db="EMBL/GenBank/DDBJ databases">
        <title>Genome Sequence of Xylaria curta.</title>
        <authorList>
            <person name="Buettner E."/>
        </authorList>
    </citation>
    <scope>NUCLEOTIDE SEQUENCE</scope>
    <source>
        <strain evidence="1">Babe10</strain>
    </source>
</reference>
<evidence type="ECO:0000313" key="2">
    <source>
        <dbReference type="Proteomes" id="UP001143856"/>
    </source>
</evidence>
<name>A0ACC1PQU2_9PEZI</name>
<dbReference type="EMBL" id="JAPDGR010000038">
    <property type="protein sequence ID" value="KAJ2998042.1"/>
    <property type="molecule type" value="Genomic_DNA"/>
</dbReference>
<accession>A0ACC1PQU2</accession>
<sequence length="1362" mass="151429">MTTTQLPITDTDKYDYVVVGGGTAGCVVAARLAENLPHKRVLLIEAGPSDYMDDRVLDLRQWLNLLGGELDYDYGTTEQPMGNSYIRHSRAKVLGGCSSHNTLISFKPFEYDLKIWQSLGAKGWTFPSFMKSDWVESCSTALGIPVIDNFNKQIEETGALKTGVGFFSVSYNPDDGRRSSASVAYIHPILRGEENRPNLTILTHAWVSKINVNGDEVSSLDITLQDGSLRAVKARSETILCAGAVDTPRLMLLSGLGPKEQLTSLGIPVVRDIPGVGENLQDHPESIIMWELKKPVPQNQTTMDSDAGIFLRREAPGAGTKKSAANPQGLSDDDIADVMMHCYQIPFTLNTLRLGYPDIPDGYAFCMTPNIPRPRSRGRLFLTSADPKVKPALDFRYFTDPEGYDAATLVYGMRAARKVAEQAPFKDWIKREVAPGPNVQSDEDLSHYARKVAHTVYHPCGTTRMGNTNTDDLAVVNENLKVRGFKNLRIIDAGIFPTIPTINPMVTVLGCAERGAELIIADATPLKEKARLAPVQIRDPTRPHRQDTTLPNFLPMPSRTEKRRPQQQGQQQRHHKPKQDAKSLKRKREQVSLDQLQDAVDQFDPKTADTTKFSSLPLSSPTASGIEASHFQTPTDIQARAIPAALKGHDILGAAKTGSGKTLAFLVPVLEKLYRARWTEYDGLGALIISPTRELAVQTFQVLTKVGRYHSFSAGLVIGGKSLKEEAERLGRMSILVCTPGRMLQHLDSTSGLQVDNLQILVLDEADRIMDMGFKSAVDALVEHLPKERQTLLFSATQSRKVSDLSRLSLKDPEYIAVHEAAAASTPESLQQHYLVTPLASKLNTLYGFIKANLKSKVIVFFSSGKQVRFAFETMRHLRPGVPLYHLLGAQKQAQRLQITSSYAASKHACLFATDVVARGVDFPSVDWVVQVDAPEDVDTYIHRVGRTARFNKDGKAVLFLDPSEEKGMLKHLESKNIPIKRVNVRENKKQAIDESVQSMVFKDPSLKYLASKAFISYVRSIHLQRDKEVFNLKALDLEAYAACLGLPGAPIIHFDKGEDVKKLKNMPRAALSDSDSEFDPEKKRKVRTKTDKMFERTNQDVLTDHYTKLIGETTDKAAEDSEDDFLAVKRVIEGDDLDVAADDKATLPLGTKIIYGLGGEEPFIVDSKRREKMLKSKKQMLKFKGKGDRIVFDDEGTAHHPYRIQGEEDFKRDGSAEAQRQKFVQGETAKVKEADASDKALAKEKRREKKEKRKAREALENGLAPTASMPRLETPEDGEDPLSFLASLPVAGRVHDDSNAEEEGHEERPRKKAKKWFEDDSDDEKNRKKKGKKGLGKVIEITEEPDTLEDYETLAAGLLDD</sequence>
<proteinExistence type="predicted"/>
<comment type="caution">
    <text evidence="1">The sequence shown here is derived from an EMBL/GenBank/DDBJ whole genome shotgun (WGS) entry which is preliminary data.</text>
</comment>
<gene>
    <name evidence="1" type="ORF">NUW58_g447</name>
</gene>
<keyword evidence="2" id="KW-1185">Reference proteome</keyword>
<evidence type="ECO:0000313" key="1">
    <source>
        <dbReference type="EMBL" id="KAJ2998042.1"/>
    </source>
</evidence>